<dbReference type="SUPFAM" id="SSF53756">
    <property type="entry name" value="UDP-Glycosyltransferase/glycogen phosphorylase"/>
    <property type="match status" value="1"/>
</dbReference>
<reference evidence="3 4" key="1">
    <citation type="submission" date="2016-10" db="EMBL/GenBank/DDBJ databases">
        <authorList>
            <person name="Varghese N."/>
            <person name="Submissions S."/>
        </authorList>
    </citation>
    <scope>NUCLEOTIDE SEQUENCE [LARGE SCALE GENOMIC DNA]</scope>
    <source>
        <strain evidence="3 4">IBRC-M10081</strain>
    </source>
</reference>
<dbReference type="PANTHER" id="PTHR45947">
    <property type="entry name" value="SULFOQUINOVOSYL TRANSFERASE SQD2"/>
    <property type="match status" value="1"/>
</dbReference>
<dbReference type="OrthoDB" id="9815550at2"/>
<dbReference type="Pfam" id="PF13439">
    <property type="entry name" value="Glyco_transf_4"/>
    <property type="match status" value="1"/>
</dbReference>
<dbReference type="InterPro" id="IPR028098">
    <property type="entry name" value="Glyco_trans_4-like_N"/>
</dbReference>
<name>A0A662Z614_9STAP</name>
<sequence length="937" mass="109020">MGYIYAVCSFIAFKFNQYVIARKILVFGLTKEFNEKEPALSLYLRTDNHVGLIELLDNIHLNENYIDLLKAIVYRHEKNYLKAYQLIKDSEHPGTHFLKVRLLYELKDMYNLIKLSKSNVDVLLHLTDQQQQTLLRYLVARNLFDEAEYIIHSTEVINEDLSQTFEDAKGDVYYRYSWTSYRANILGVNHDMLTVNELYERISKQNKQMQNLGFVLFVNEYYLNKEYVPFINAHIVPHINAMPESLHYINPSAIYALNFKFDDDTEEVIQIQSLLNQIQQGLDAERLLKELKGLLETTLLTHQHVFTFRRILLENKFDITKGYFVDLLESNRKMESVFHYAPLFSDKNIQKNIDQVVDEVYPPRTKKRIYNVVTKQLVNSDSFFTLPKYYLEHLEENNSRVEQSVVLFKHYYNIGKEDDLRFYIIDKPVDKRVKVHIRISQYLFKQKRYDEALHEIEAGYLANNKHVDVLRGLIRTHHVLGNVDKRFEFVQALRKINKSRLFKNEYELAKQEMELFHTKWELPSSFPLATDFMSRDKKILFVLNKALPAVNGYTIRSNEMMKHVVSEGYKVAATTRLGWAPEHEGYETPDTSNDEIRTHYLDQSSVYLTNQTPVIDYFNAYAQALDQAIQIERPSVIHAASNFQNALPALQLGRAYNIQTVYEVRGMWHHTQSSKSKGFMNSDRFKLHEAYELYCCEIADRVICISESLKEYLIEKGVDDSKITVVPNGVDTTSIQPSEPDQEIIEKYDLEDTKVIGFVGSITSYEGLHLVIEALKQLNDDVSVTEHFKFLVVGDGPYRGQLETYAEYLDVSHDVILTGKVPHEEVSKYYSVIDIAPFPRLNELVCQLVTPIKTYEAMSMAKSVIVSDVGALKEMVIDRKNGVYFEAENVDALVKAIKEVIHLDNLGNNAREWVIDNRDWTTLTNDIVLQYSKESVS</sequence>
<dbReference type="CDD" id="cd03794">
    <property type="entry name" value="GT4_WbuB-like"/>
    <property type="match status" value="1"/>
</dbReference>
<dbReference type="InterPro" id="IPR011990">
    <property type="entry name" value="TPR-like_helical_dom_sf"/>
</dbReference>
<feature type="domain" description="Glycosyl transferase family 1" evidence="1">
    <location>
        <begin position="742"/>
        <end position="911"/>
    </location>
</feature>
<dbReference type="Pfam" id="PF00534">
    <property type="entry name" value="Glycos_transf_1"/>
    <property type="match status" value="1"/>
</dbReference>
<keyword evidence="4" id="KW-1185">Reference proteome</keyword>
<dbReference type="GO" id="GO:0016757">
    <property type="term" value="F:glycosyltransferase activity"/>
    <property type="evidence" value="ECO:0007669"/>
    <property type="project" value="InterPro"/>
</dbReference>
<proteinExistence type="predicted"/>
<dbReference type="Gene3D" id="3.40.50.2000">
    <property type="entry name" value="Glycogen Phosphorylase B"/>
    <property type="match status" value="2"/>
</dbReference>
<protein>
    <submittedName>
        <fullName evidence="3">Glycosyltransferase involved in cell wall bisynthesis</fullName>
    </submittedName>
</protein>
<dbReference type="SUPFAM" id="SSF48452">
    <property type="entry name" value="TPR-like"/>
    <property type="match status" value="1"/>
</dbReference>
<keyword evidence="3" id="KW-0808">Transferase</keyword>
<dbReference type="InterPro" id="IPR050194">
    <property type="entry name" value="Glycosyltransferase_grp1"/>
</dbReference>
<dbReference type="EMBL" id="FOIT01000003">
    <property type="protein sequence ID" value="SEW03699.1"/>
    <property type="molecule type" value="Genomic_DNA"/>
</dbReference>
<dbReference type="AlphaFoldDB" id="A0A662Z614"/>
<dbReference type="RefSeq" id="WP_091475120.1">
    <property type="nucleotide sequence ID" value="NZ_FOIT01000003.1"/>
</dbReference>
<dbReference type="Proteomes" id="UP000243605">
    <property type="component" value="Unassembled WGS sequence"/>
</dbReference>
<evidence type="ECO:0000259" key="2">
    <source>
        <dbReference type="Pfam" id="PF13439"/>
    </source>
</evidence>
<dbReference type="InterPro" id="IPR001296">
    <property type="entry name" value="Glyco_trans_1"/>
</dbReference>
<dbReference type="PANTHER" id="PTHR45947:SF3">
    <property type="entry name" value="SULFOQUINOVOSYL TRANSFERASE SQD2"/>
    <property type="match status" value="1"/>
</dbReference>
<accession>A0A662Z614</accession>
<evidence type="ECO:0000259" key="1">
    <source>
        <dbReference type="Pfam" id="PF00534"/>
    </source>
</evidence>
<feature type="domain" description="Glycosyltransferase subfamily 4-like N-terminal" evidence="2">
    <location>
        <begin position="602"/>
        <end position="733"/>
    </location>
</feature>
<evidence type="ECO:0000313" key="3">
    <source>
        <dbReference type="EMBL" id="SEW03699.1"/>
    </source>
</evidence>
<organism evidence="3 4">
    <name type="scientific">Aliicoccus persicus</name>
    <dbReference type="NCBI Taxonomy" id="930138"/>
    <lineage>
        <taxon>Bacteria</taxon>
        <taxon>Bacillati</taxon>
        <taxon>Bacillota</taxon>
        <taxon>Bacilli</taxon>
        <taxon>Bacillales</taxon>
        <taxon>Staphylococcaceae</taxon>
        <taxon>Aliicoccus</taxon>
    </lineage>
</organism>
<evidence type="ECO:0000313" key="4">
    <source>
        <dbReference type="Proteomes" id="UP000243605"/>
    </source>
</evidence>
<gene>
    <name evidence="3" type="ORF">SAMN05192557_1372</name>
</gene>